<dbReference type="CDD" id="cd00917">
    <property type="entry name" value="PG-PI_TP"/>
    <property type="match status" value="1"/>
</dbReference>
<evidence type="ECO:0000259" key="3">
    <source>
        <dbReference type="SMART" id="SM00737"/>
    </source>
</evidence>
<accession>A0A3P6FQI9</accession>
<dbReference type="Gene3D" id="2.60.40.770">
    <property type="match status" value="1"/>
</dbReference>
<dbReference type="SMART" id="SM00737">
    <property type="entry name" value="ML"/>
    <property type="match status" value="1"/>
</dbReference>
<dbReference type="AlphaFoldDB" id="A0A3P6FQI9"/>
<proteinExistence type="predicted"/>
<dbReference type="PANTHER" id="PTHR11306:SF45">
    <property type="entry name" value="MD-2-RELATED LIPID-RECOGNITION DOMAIN-CONTAINING PROTEIN"/>
    <property type="match status" value="1"/>
</dbReference>
<sequence length="168" mass="18631">MSRFFLAISCFLFISTIVRATDVKYCDDNAQYQVKVQGVDISPYPIARGEQVTFSLASNTDNVISKGKLVIEVSYFGWHIHSETHDLCDETNCPVAIGDFLVAHSQVMPGYTPPYNKTNRLVSVMSGGKKLEPNGPYSLKMKMLDGHKELTCIKFSFDIGFGSSVADM</sequence>
<evidence type="ECO:0000313" key="4">
    <source>
        <dbReference type="EMBL" id="VDD46732.1"/>
    </source>
</evidence>
<dbReference type="PANTHER" id="PTHR11306">
    <property type="entry name" value="NIEMANN PICK TYPE C2 PROTEIN NPC2-RELATED"/>
    <property type="match status" value="1"/>
</dbReference>
<dbReference type="InterPro" id="IPR003172">
    <property type="entry name" value="ML_dom"/>
</dbReference>
<dbReference type="InterPro" id="IPR039670">
    <property type="entry name" value="NPC2-like"/>
</dbReference>
<dbReference type="InterPro" id="IPR033917">
    <property type="entry name" value="ML_PG-PI_TP"/>
</dbReference>
<name>A0A3P6FQI9_BRAOL</name>
<dbReference type="EMBL" id="LR031877">
    <property type="protein sequence ID" value="VDD46732.1"/>
    <property type="molecule type" value="Genomic_DNA"/>
</dbReference>
<dbReference type="InterPro" id="IPR014756">
    <property type="entry name" value="Ig_E-set"/>
</dbReference>
<feature type="signal peptide" evidence="2">
    <location>
        <begin position="1"/>
        <end position="20"/>
    </location>
</feature>
<reference evidence="4" key="1">
    <citation type="submission" date="2018-11" db="EMBL/GenBank/DDBJ databases">
        <authorList>
            <consortium name="Genoscope - CEA"/>
            <person name="William W."/>
        </authorList>
    </citation>
    <scope>NUCLEOTIDE SEQUENCE</scope>
</reference>
<keyword evidence="1 2" id="KW-0732">Signal</keyword>
<protein>
    <recommendedName>
        <fullName evidence="3">MD-2-related lipid-recognition domain-containing protein</fullName>
    </recommendedName>
</protein>
<dbReference type="FunFam" id="2.60.40.770:FF:000002">
    <property type="entry name" value="putative phosphatidylglycerol/phosphatidylinositol transfer protein DDB_G0282179"/>
    <property type="match status" value="1"/>
</dbReference>
<evidence type="ECO:0000256" key="1">
    <source>
        <dbReference type="ARBA" id="ARBA00022729"/>
    </source>
</evidence>
<dbReference type="Pfam" id="PF02221">
    <property type="entry name" value="E1_DerP2_DerF2"/>
    <property type="match status" value="1"/>
</dbReference>
<feature type="chain" id="PRO_5018118375" description="MD-2-related lipid-recognition domain-containing protein" evidence="2">
    <location>
        <begin position="21"/>
        <end position="168"/>
    </location>
</feature>
<organism evidence="4">
    <name type="scientific">Brassica oleracea</name>
    <name type="common">Wild cabbage</name>
    <dbReference type="NCBI Taxonomy" id="3712"/>
    <lineage>
        <taxon>Eukaryota</taxon>
        <taxon>Viridiplantae</taxon>
        <taxon>Streptophyta</taxon>
        <taxon>Embryophyta</taxon>
        <taxon>Tracheophyta</taxon>
        <taxon>Spermatophyta</taxon>
        <taxon>Magnoliopsida</taxon>
        <taxon>eudicotyledons</taxon>
        <taxon>Gunneridae</taxon>
        <taxon>Pentapetalae</taxon>
        <taxon>rosids</taxon>
        <taxon>malvids</taxon>
        <taxon>Brassicales</taxon>
        <taxon>Brassicaceae</taxon>
        <taxon>Brassiceae</taxon>
        <taxon>Brassica</taxon>
    </lineage>
</organism>
<dbReference type="SUPFAM" id="SSF81296">
    <property type="entry name" value="E set domains"/>
    <property type="match status" value="1"/>
</dbReference>
<gene>
    <name evidence="4" type="ORF">BOLC5T34279H</name>
</gene>
<feature type="domain" description="MD-2-related lipid-recognition" evidence="3">
    <location>
        <begin position="23"/>
        <end position="157"/>
    </location>
</feature>
<dbReference type="GO" id="GO:0032366">
    <property type="term" value="P:intracellular sterol transport"/>
    <property type="evidence" value="ECO:0007669"/>
    <property type="project" value="InterPro"/>
</dbReference>
<dbReference type="GO" id="GO:0032934">
    <property type="term" value="F:sterol binding"/>
    <property type="evidence" value="ECO:0007669"/>
    <property type="project" value="InterPro"/>
</dbReference>
<evidence type="ECO:0000256" key="2">
    <source>
        <dbReference type="SAM" id="SignalP"/>
    </source>
</evidence>